<comment type="caution">
    <text evidence="1">The sequence shown here is derived from an EMBL/GenBank/DDBJ whole genome shotgun (WGS) entry which is preliminary data.</text>
</comment>
<evidence type="ECO:0000313" key="1">
    <source>
        <dbReference type="EMBL" id="RPE05800.1"/>
    </source>
</evidence>
<organism evidence="1 2">
    <name type="scientific">Chitinophaga lutea</name>
    <dbReference type="NCBI Taxonomy" id="2488634"/>
    <lineage>
        <taxon>Bacteria</taxon>
        <taxon>Pseudomonadati</taxon>
        <taxon>Bacteroidota</taxon>
        <taxon>Chitinophagia</taxon>
        <taxon>Chitinophagales</taxon>
        <taxon>Chitinophagaceae</taxon>
        <taxon>Chitinophaga</taxon>
    </lineage>
</organism>
<reference evidence="1 2" key="1">
    <citation type="submission" date="2018-11" db="EMBL/GenBank/DDBJ databases">
        <title>Chitinophaga lutea sp.nov., isolate from arsenic contaminated soil.</title>
        <authorList>
            <person name="Zong Y."/>
        </authorList>
    </citation>
    <scope>NUCLEOTIDE SEQUENCE [LARGE SCALE GENOMIC DNA]</scope>
    <source>
        <strain evidence="1 2">ZY74</strain>
    </source>
</reference>
<evidence type="ECO:0000313" key="2">
    <source>
        <dbReference type="Proteomes" id="UP000278351"/>
    </source>
</evidence>
<dbReference type="EMBL" id="RPDH01000003">
    <property type="protein sequence ID" value="RPE05800.1"/>
    <property type="molecule type" value="Genomic_DNA"/>
</dbReference>
<gene>
    <name evidence="1" type="ORF">EGT74_25900</name>
</gene>
<accession>A0A3N4PPZ0</accession>
<name>A0A3N4PPZ0_9BACT</name>
<protein>
    <submittedName>
        <fullName evidence="1">Uncharacterized protein</fullName>
    </submittedName>
</protein>
<sequence length="150" mass="17280">MFRLMYQLQHLKLLIEVQKKNEDTAIIIIDRPVPQKGPLSNVIFKQEISLTELKHDLRKLLPASLDGNVQEDLTRRLVETIGDHCSQFGRILPNDLMTYIAAHFLIIEALHVAQGLPLLSKQEKQQSFAVTYNFVLDILPHELRIGHSYM</sequence>
<dbReference type="Proteomes" id="UP000278351">
    <property type="component" value="Unassembled WGS sequence"/>
</dbReference>
<keyword evidence="2" id="KW-1185">Reference proteome</keyword>
<dbReference type="AlphaFoldDB" id="A0A3N4PPZ0"/>
<proteinExistence type="predicted"/>